<evidence type="ECO:0008006" key="5">
    <source>
        <dbReference type="Google" id="ProtNLM"/>
    </source>
</evidence>
<organism evidence="3 4">
    <name type="scientific">Cryobacterium sandaracinum</name>
    <dbReference type="NCBI Taxonomy" id="1259247"/>
    <lineage>
        <taxon>Bacteria</taxon>
        <taxon>Bacillati</taxon>
        <taxon>Actinomycetota</taxon>
        <taxon>Actinomycetes</taxon>
        <taxon>Micrococcales</taxon>
        <taxon>Microbacteriaceae</taxon>
        <taxon>Cryobacterium</taxon>
    </lineage>
</organism>
<evidence type="ECO:0000313" key="4">
    <source>
        <dbReference type="Proteomes" id="UP000297851"/>
    </source>
</evidence>
<accession>A0ABY2J7A4</accession>
<name>A0ABY2J7A4_9MICO</name>
<keyword evidence="1" id="KW-1133">Transmembrane helix</keyword>
<feature type="chain" id="PRO_5046367436" description="DUF916 domain-containing protein" evidence="2">
    <location>
        <begin position="35"/>
        <end position="209"/>
    </location>
</feature>
<gene>
    <name evidence="3" type="ORF">E3T25_12395</name>
</gene>
<sequence length="209" mass="22340">MLTSTAAPRLTAVTLIAMSLICGLAGLTATPASAEAATNGPSGMSGEPTNIHDFFYVSGLTVLPAPQIGPEGGDLTLEFTMKNVSTAPITSSLRFWLDNAINLPVQTLDTVEVANLAPGETRTMRATFEDVGQWTFFRGHVTMTPPVDIAGTALWSLTRDSFTLILPWFLTAMLVLLAALVLAVRQLLRLRRSRRPLPDLALGYGPVTS</sequence>
<proteinExistence type="predicted"/>
<evidence type="ECO:0000313" key="3">
    <source>
        <dbReference type="EMBL" id="TFD00824.1"/>
    </source>
</evidence>
<dbReference type="RefSeq" id="WP_134374542.1">
    <property type="nucleotide sequence ID" value="NZ_SOGO01000034.1"/>
</dbReference>
<feature type="transmembrane region" description="Helical" evidence="1">
    <location>
        <begin position="165"/>
        <end position="184"/>
    </location>
</feature>
<protein>
    <recommendedName>
        <fullName evidence="5">DUF916 domain-containing protein</fullName>
    </recommendedName>
</protein>
<evidence type="ECO:0000256" key="1">
    <source>
        <dbReference type="SAM" id="Phobius"/>
    </source>
</evidence>
<reference evidence="3 4" key="1">
    <citation type="submission" date="2019-03" db="EMBL/GenBank/DDBJ databases">
        <title>Genomics of glacier-inhabiting Cryobacterium strains.</title>
        <authorList>
            <person name="Liu Q."/>
            <person name="Xin Y.-H."/>
        </authorList>
    </citation>
    <scope>NUCLEOTIDE SEQUENCE [LARGE SCALE GENOMIC DNA]</scope>
    <source>
        <strain evidence="3 4">TMT2-16</strain>
    </source>
</reference>
<keyword evidence="1" id="KW-0472">Membrane</keyword>
<dbReference type="Proteomes" id="UP000297851">
    <property type="component" value="Unassembled WGS sequence"/>
</dbReference>
<dbReference type="EMBL" id="SOGO01000034">
    <property type="protein sequence ID" value="TFD00824.1"/>
    <property type="molecule type" value="Genomic_DNA"/>
</dbReference>
<keyword evidence="2" id="KW-0732">Signal</keyword>
<evidence type="ECO:0000256" key="2">
    <source>
        <dbReference type="SAM" id="SignalP"/>
    </source>
</evidence>
<feature type="signal peptide" evidence="2">
    <location>
        <begin position="1"/>
        <end position="34"/>
    </location>
</feature>
<comment type="caution">
    <text evidence="3">The sequence shown here is derived from an EMBL/GenBank/DDBJ whole genome shotgun (WGS) entry which is preliminary data.</text>
</comment>
<keyword evidence="4" id="KW-1185">Reference proteome</keyword>
<keyword evidence="1" id="KW-0812">Transmembrane</keyword>